<evidence type="ECO:0000259" key="16">
    <source>
        <dbReference type="Pfam" id="PF17432"/>
    </source>
</evidence>
<dbReference type="NCBIfam" id="TIGR02414">
    <property type="entry name" value="pepN_proteo"/>
    <property type="match status" value="1"/>
</dbReference>
<dbReference type="InterPro" id="IPR038438">
    <property type="entry name" value="PepN_Ig-like_sf"/>
</dbReference>
<dbReference type="SUPFAM" id="SSF55486">
    <property type="entry name" value="Metalloproteases ('zincins'), catalytic domain"/>
    <property type="match status" value="1"/>
</dbReference>
<comment type="catalytic activity">
    <reaction evidence="1">
        <text>Release of an N-terminal amino acid, Xaa-|-Yaa- from a peptide, amide or arylamide. Xaa is preferably Ala, but may be most amino acids including Pro (slow action). When a terminal hydrophobic residue is followed by a prolyl residue, the two may be released as an intact Xaa-Pro dipeptide.</text>
        <dbReference type="EC" id="3.4.11.2"/>
    </reaction>
</comment>
<organism evidence="18 19">
    <name type="scientific">Thiohalocapsa marina</name>
    <dbReference type="NCBI Taxonomy" id="424902"/>
    <lineage>
        <taxon>Bacteria</taxon>
        <taxon>Pseudomonadati</taxon>
        <taxon>Pseudomonadota</taxon>
        <taxon>Gammaproteobacteria</taxon>
        <taxon>Chromatiales</taxon>
        <taxon>Chromatiaceae</taxon>
        <taxon>Thiohalocapsa</taxon>
    </lineage>
</organism>
<gene>
    <name evidence="18" type="primary">pepN</name>
    <name evidence="18" type="ORF">F2Q65_17470</name>
</gene>
<dbReference type="InterPro" id="IPR027268">
    <property type="entry name" value="Peptidase_M4/M1_CTD_sf"/>
</dbReference>
<accession>A0A5M8FDE9</accession>
<evidence type="ECO:0000256" key="2">
    <source>
        <dbReference type="ARBA" id="ARBA00001947"/>
    </source>
</evidence>
<dbReference type="FunFam" id="2.60.40.1730:FF:000005">
    <property type="entry name" value="Aminopeptidase N"/>
    <property type="match status" value="1"/>
</dbReference>
<dbReference type="PANTHER" id="PTHR46322:SF1">
    <property type="entry name" value="PUROMYCIN-SENSITIVE AMINOPEPTIDASE"/>
    <property type="match status" value="1"/>
</dbReference>
<keyword evidence="10" id="KW-0862">Zinc</keyword>
<dbReference type="Gene3D" id="2.60.40.1730">
    <property type="entry name" value="tricorn interacting facor f3 domain"/>
    <property type="match status" value="1"/>
</dbReference>
<evidence type="ECO:0000256" key="13">
    <source>
        <dbReference type="NCBIfam" id="TIGR02414"/>
    </source>
</evidence>
<dbReference type="Proteomes" id="UP000322981">
    <property type="component" value="Unassembled WGS sequence"/>
</dbReference>
<evidence type="ECO:0000256" key="5">
    <source>
        <dbReference type="ARBA" id="ARBA00015611"/>
    </source>
</evidence>
<dbReference type="InterPro" id="IPR024601">
    <property type="entry name" value="Peptidase_M1_pepN_C"/>
</dbReference>
<evidence type="ECO:0000256" key="6">
    <source>
        <dbReference type="ARBA" id="ARBA00022438"/>
    </source>
</evidence>
<comment type="cofactor">
    <cofactor evidence="2">
        <name>Zn(2+)</name>
        <dbReference type="ChEBI" id="CHEBI:29105"/>
    </cofactor>
</comment>
<dbReference type="InterPro" id="IPR035414">
    <property type="entry name" value="Peptidase_M1_pepN_Ig-like"/>
</dbReference>
<dbReference type="RefSeq" id="WP_150094690.1">
    <property type="nucleotide sequence ID" value="NZ_VWXX01000042.1"/>
</dbReference>
<feature type="domain" description="Peptidase M1 alanyl aminopeptidase Ig-like fold" evidence="15">
    <location>
        <begin position="450"/>
        <end position="560"/>
    </location>
</feature>
<dbReference type="Pfam" id="PF01433">
    <property type="entry name" value="Peptidase_M1"/>
    <property type="match status" value="1"/>
</dbReference>
<dbReference type="Gene3D" id="3.30.2010.30">
    <property type="match status" value="1"/>
</dbReference>
<evidence type="ECO:0000256" key="10">
    <source>
        <dbReference type="ARBA" id="ARBA00022833"/>
    </source>
</evidence>
<dbReference type="Pfam" id="PF11940">
    <property type="entry name" value="DUF3458"/>
    <property type="match status" value="1"/>
</dbReference>
<sequence>MYRTTPPVIRREDYRPAEFLIDQADLRFELDAGQTLVEAELSLRRNPAAPRGDGDLHLDGEQLELLDLTLDGRRLPPAEYRVDEHALVVRRVPDRFRLRTRVQIHPSANTALEGLYVSGDMLCTQCEAEGFRRITYFLDRPDVMSRYRVTLVADPARYPVLLSNGNPAGTEELADGRRLARWDDPFPKPSYLFAVVAGDLALVEDRFVTASGREIPLRIFVEPGNRDKCDHAMRSLKAAMRWDETRYGREYDLDLFMIVAVSHFNMGAMENKGLNVFNDKFVLARPDTATDADFAHIEGVVAHEYFHNWTGNRITCRDWFQLSLKEGFTVYRDQEFSADQGSRGVKRIEDVRLLRSRQFPEDAGPMAHPVRPDSYIEINNFYTATVYEKGAELVRMQAGLLGPERFRKGTDLYFERFDGQAVTTDDFVACMEQAGGLDLTQFRRWYAQAGTPVLECADHYDADAGTYTLEIRQHTPATPGQADKQPLHIPFAVGLLDAQGRDLPLRLAGESAASEPTAAGVCTRMLELRAPVERFTFVGLAARPVPSLLRGFSAPVRLRYPYSDADLTFLMAHDSDGFNRWDAAQTLAQRLLLRMVEEEALSVPDSFVEAFRQALKEAPVDASADTQADPALLAEVLTLPSEGYLADQMDCVDVDGIHRARETLAATLGALLREDLLAVYERHWQPGAEAGDYDLSPAAAGRRALRNCVLGYLGQAPDAGIVALAQRQFDTANNMTDVIAALRVLLEMPVDVAGDAGERALAAFYRRWSQEQLVLDKWFALQAQSSRPDTLARVKGLMKHPQFSLANPNRVRALIGAFASGNPLRFHAEDGAGYGFLADRILELDPLNPQIAARLLHPMTRWRRYDPGRQALMQRQLERILEVDGLSSDVYEVVSRSLGKDEG</sequence>
<evidence type="ECO:0000256" key="7">
    <source>
        <dbReference type="ARBA" id="ARBA00022670"/>
    </source>
</evidence>
<dbReference type="EC" id="3.4.11.2" evidence="4 13"/>
<dbReference type="InterPro" id="IPR042097">
    <property type="entry name" value="Aminopeptidase_N-like_N_sf"/>
</dbReference>
<dbReference type="FunFam" id="1.10.390.10:FF:000002">
    <property type="entry name" value="Aminopeptidase N"/>
    <property type="match status" value="1"/>
</dbReference>
<evidence type="ECO:0000256" key="4">
    <source>
        <dbReference type="ARBA" id="ARBA00012564"/>
    </source>
</evidence>
<keyword evidence="7" id="KW-0645">Protease</keyword>
<evidence type="ECO:0000256" key="11">
    <source>
        <dbReference type="ARBA" id="ARBA00023049"/>
    </source>
</evidence>
<reference evidence="18 19" key="1">
    <citation type="submission" date="2019-09" db="EMBL/GenBank/DDBJ databases">
        <title>Whole-genome sequence of the purple sulfur bacterium Thiohalocapsa marina DSM 19078.</title>
        <authorList>
            <person name="Kyndt J.A."/>
            <person name="Meyer T.E."/>
        </authorList>
    </citation>
    <scope>NUCLEOTIDE SEQUENCE [LARGE SCALE GENOMIC DNA]</scope>
    <source>
        <strain evidence="18 19">DSM 19078</strain>
    </source>
</reference>
<dbReference type="GO" id="GO:0008270">
    <property type="term" value="F:zinc ion binding"/>
    <property type="evidence" value="ECO:0007669"/>
    <property type="project" value="InterPro"/>
</dbReference>
<dbReference type="EMBL" id="VWXX01000042">
    <property type="protein sequence ID" value="KAA6182689.1"/>
    <property type="molecule type" value="Genomic_DNA"/>
</dbReference>
<keyword evidence="9 18" id="KW-0378">Hydrolase</keyword>
<dbReference type="Gene3D" id="2.60.40.1840">
    <property type="match status" value="1"/>
</dbReference>
<dbReference type="FunFam" id="2.60.40.1840:FF:000001">
    <property type="entry name" value="Aminopeptidase N"/>
    <property type="match status" value="1"/>
</dbReference>
<evidence type="ECO:0000313" key="19">
    <source>
        <dbReference type="Proteomes" id="UP000322981"/>
    </source>
</evidence>
<evidence type="ECO:0000259" key="14">
    <source>
        <dbReference type="Pfam" id="PF01433"/>
    </source>
</evidence>
<dbReference type="InterPro" id="IPR037144">
    <property type="entry name" value="Peptidase_M1_pepN_C_sf"/>
</dbReference>
<comment type="caution">
    <text evidence="18">The sequence shown here is derived from an EMBL/GenBank/DDBJ whole genome shotgun (WGS) entry which is preliminary data.</text>
</comment>
<name>A0A5M8FDE9_9GAMM</name>
<protein>
    <recommendedName>
        <fullName evidence="5 13">Aminopeptidase N</fullName>
        <ecNumber evidence="4 13">3.4.11.2</ecNumber>
    </recommendedName>
</protein>
<dbReference type="Pfam" id="PF17432">
    <property type="entry name" value="DUF3458_C"/>
    <property type="match status" value="1"/>
</dbReference>
<feature type="domain" description="Aminopeptidase N-like N-terminal" evidence="17">
    <location>
        <begin position="110"/>
        <end position="192"/>
    </location>
</feature>
<evidence type="ECO:0000259" key="15">
    <source>
        <dbReference type="Pfam" id="PF11940"/>
    </source>
</evidence>
<dbReference type="GO" id="GO:0016285">
    <property type="term" value="F:alanyl aminopeptidase activity"/>
    <property type="evidence" value="ECO:0007669"/>
    <property type="project" value="UniProtKB-EC"/>
</dbReference>
<dbReference type="InterPro" id="IPR012779">
    <property type="entry name" value="Peptidase_M1_pepN"/>
</dbReference>
<dbReference type="InterPro" id="IPR014782">
    <property type="entry name" value="Peptidase_M1_dom"/>
</dbReference>
<keyword evidence="6 18" id="KW-0031">Aminopeptidase</keyword>
<dbReference type="OrthoDB" id="100605at2"/>
<evidence type="ECO:0000256" key="8">
    <source>
        <dbReference type="ARBA" id="ARBA00022723"/>
    </source>
</evidence>
<dbReference type="GO" id="GO:0006508">
    <property type="term" value="P:proteolysis"/>
    <property type="evidence" value="ECO:0007669"/>
    <property type="project" value="UniProtKB-UniRule"/>
</dbReference>
<dbReference type="SUPFAM" id="SSF63737">
    <property type="entry name" value="Leukotriene A4 hydrolase N-terminal domain"/>
    <property type="match status" value="1"/>
</dbReference>
<feature type="domain" description="Peptidase M1 membrane alanine aminopeptidase" evidence="14">
    <location>
        <begin position="232"/>
        <end position="445"/>
    </location>
</feature>
<dbReference type="Gene3D" id="1.25.50.10">
    <property type="entry name" value="Peptidase M1, alanyl aminopeptidase, C-terminal domain"/>
    <property type="match status" value="1"/>
</dbReference>
<dbReference type="GO" id="GO:0008237">
    <property type="term" value="F:metallopeptidase activity"/>
    <property type="evidence" value="ECO:0007669"/>
    <property type="project" value="UniProtKB-UniRule"/>
</dbReference>
<dbReference type="Pfam" id="PF17900">
    <property type="entry name" value="Peptidase_M1_N"/>
    <property type="match status" value="1"/>
</dbReference>
<dbReference type="Gene3D" id="1.10.390.10">
    <property type="entry name" value="Neutral Protease Domain 2"/>
    <property type="match status" value="1"/>
</dbReference>
<keyword evidence="8" id="KW-0479">Metal-binding</keyword>
<evidence type="ECO:0000256" key="12">
    <source>
        <dbReference type="ARBA" id="ARBA00059739"/>
    </source>
</evidence>
<dbReference type="CDD" id="cd09600">
    <property type="entry name" value="M1_APN"/>
    <property type="match status" value="1"/>
</dbReference>
<proteinExistence type="inferred from homology"/>
<evidence type="ECO:0000259" key="17">
    <source>
        <dbReference type="Pfam" id="PF17900"/>
    </source>
</evidence>
<comment type="function">
    <text evidence="12">Aminopeptidase N is involved in the degradation of intracellular peptides generated by protein breakdown during normal growth as well as in response to nutrient starvation.</text>
</comment>
<evidence type="ECO:0000256" key="3">
    <source>
        <dbReference type="ARBA" id="ARBA00010136"/>
    </source>
</evidence>
<evidence type="ECO:0000313" key="18">
    <source>
        <dbReference type="EMBL" id="KAA6182689.1"/>
    </source>
</evidence>
<evidence type="ECO:0000256" key="1">
    <source>
        <dbReference type="ARBA" id="ARBA00000098"/>
    </source>
</evidence>
<dbReference type="FunFam" id="3.30.2010.30:FF:000002">
    <property type="entry name" value="Putative aminopeptidase N"/>
    <property type="match status" value="1"/>
</dbReference>
<comment type="similarity">
    <text evidence="3">Belongs to the peptidase M1 family.</text>
</comment>
<keyword evidence="19" id="KW-1185">Reference proteome</keyword>
<evidence type="ECO:0000256" key="9">
    <source>
        <dbReference type="ARBA" id="ARBA00022801"/>
    </source>
</evidence>
<dbReference type="PRINTS" id="PR00756">
    <property type="entry name" value="ALADIPTASE"/>
</dbReference>
<dbReference type="PANTHER" id="PTHR46322">
    <property type="entry name" value="PUROMYCIN-SENSITIVE AMINOPEPTIDASE"/>
    <property type="match status" value="1"/>
</dbReference>
<keyword evidence="11" id="KW-0482">Metalloprotease</keyword>
<dbReference type="AlphaFoldDB" id="A0A5M8FDE9"/>
<dbReference type="InterPro" id="IPR045357">
    <property type="entry name" value="Aminopeptidase_N-like_N"/>
</dbReference>
<feature type="domain" description="Peptidase M1 alanyl aminopeptidase C-terminal" evidence="16">
    <location>
        <begin position="564"/>
        <end position="898"/>
    </location>
</feature>
<dbReference type="InterPro" id="IPR001930">
    <property type="entry name" value="Peptidase_M1"/>
</dbReference>